<proteinExistence type="predicted"/>
<reference evidence="1" key="1">
    <citation type="journal article" date="2012" name="J. Bacteriol.">
        <title>Genome sequences of type strains of seven species of the marine bacterium Pseudoalteromonas.</title>
        <authorList>
            <person name="Xie B.B."/>
            <person name="Shu Y.L."/>
            <person name="Qin Q.L."/>
            <person name="Rong J.C."/>
            <person name="Zhang X.Y."/>
            <person name="Chen X.L."/>
            <person name="Shi M."/>
            <person name="He H.L."/>
            <person name="Zhou B.C."/>
            <person name="Zhang Y.Z."/>
        </authorList>
    </citation>
    <scope>NUCLEOTIDE SEQUENCE [LARGE SCALE GENOMIC DNA]</scope>
    <source>
        <strain evidence="1">NCIMB 2128</strain>
    </source>
</reference>
<gene>
    <name evidence="1" type="ORF">PUND_03560</name>
</gene>
<dbReference type="EMBL" id="AHCF02000008">
    <property type="protein sequence ID" value="ERG62139.1"/>
    <property type="molecule type" value="Genomic_DNA"/>
</dbReference>
<comment type="caution">
    <text evidence="1">The sequence shown here is derived from an EMBL/GenBank/DDBJ whole genome shotgun (WGS) entry which is preliminary data.</text>
</comment>
<reference evidence="1" key="2">
    <citation type="submission" date="2013-04" db="EMBL/GenBank/DDBJ databases">
        <title>Genome sequence of Pseudoalteromonas undina.</title>
        <authorList>
            <person name="Xie B.-B."/>
            <person name="Rong J.-C."/>
            <person name="Qin Q.-L."/>
            <person name="Shu Y.-L."/>
            <person name="Zhang Y.-Z."/>
        </authorList>
    </citation>
    <scope>NUCLEOTIDE SEQUENCE</scope>
    <source>
        <strain evidence="1">NCIMB 2128</strain>
    </source>
</reference>
<accession>A0ABN0NKV4</accession>
<dbReference type="Proteomes" id="UP000016534">
    <property type="component" value="Unassembled WGS sequence"/>
</dbReference>
<keyword evidence="2" id="KW-1185">Reference proteome</keyword>
<name>A0ABN0NKV4_9GAMM</name>
<organism evidence="1 2">
    <name type="scientific">Pseudoalteromonas undina</name>
    <dbReference type="NCBI Taxonomy" id="43660"/>
    <lineage>
        <taxon>Bacteria</taxon>
        <taxon>Pseudomonadati</taxon>
        <taxon>Pseudomonadota</taxon>
        <taxon>Gammaproteobacteria</taxon>
        <taxon>Alteromonadales</taxon>
        <taxon>Pseudoalteromonadaceae</taxon>
        <taxon>Pseudoalteromonas</taxon>
    </lineage>
</organism>
<sequence>MPSAKNAVIVFGEHFAGKSYTLKEHFKPLVGLSGGQRVFHLTDSKTNKLITGEVRTQSFEEAGHSTTSLAALLATLSNRDLLVVATRPPSEAGSLYSHIESTLMNNGFNVSSVEIVDHSGPKNPPYYIGRAKQIYSHL</sequence>
<evidence type="ECO:0000313" key="2">
    <source>
        <dbReference type="Proteomes" id="UP000016534"/>
    </source>
</evidence>
<evidence type="ECO:0000313" key="1">
    <source>
        <dbReference type="EMBL" id="ERG62139.1"/>
    </source>
</evidence>
<protein>
    <submittedName>
        <fullName evidence="1">Uncharacterized protein</fullName>
    </submittedName>
</protein>